<dbReference type="CDD" id="cd00146">
    <property type="entry name" value="PKD"/>
    <property type="match status" value="1"/>
</dbReference>
<keyword evidence="4" id="KW-0325">Glycoprotein</keyword>
<dbReference type="InterPro" id="IPR022409">
    <property type="entry name" value="PKD/Chitinase_dom"/>
</dbReference>
<dbReference type="InterPro" id="IPR038081">
    <property type="entry name" value="CalX-like_sf"/>
</dbReference>
<evidence type="ECO:0000256" key="2">
    <source>
        <dbReference type="ARBA" id="ARBA00022737"/>
    </source>
</evidence>
<dbReference type="Pfam" id="PF07691">
    <property type="entry name" value="PA14"/>
    <property type="match status" value="1"/>
</dbReference>
<dbReference type="SMART" id="SM01225">
    <property type="entry name" value="G8"/>
    <property type="match status" value="1"/>
</dbReference>
<evidence type="ECO:0000313" key="9">
    <source>
        <dbReference type="Proteomes" id="UP001328733"/>
    </source>
</evidence>
<dbReference type="InterPro" id="IPR019316">
    <property type="entry name" value="G8_domain"/>
</dbReference>
<dbReference type="InterPro" id="IPR011658">
    <property type="entry name" value="PA14_dom"/>
</dbReference>
<dbReference type="PROSITE" id="PS51484">
    <property type="entry name" value="G8"/>
    <property type="match status" value="1"/>
</dbReference>
<evidence type="ECO:0000256" key="4">
    <source>
        <dbReference type="ARBA" id="ARBA00023180"/>
    </source>
</evidence>
<dbReference type="InterPro" id="IPR013783">
    <property type="entry name" value="Ig-like_fold"/>
</dbReference>
<dbReference type="InterPro" id="IPR025592">
    <property type="entry name" value="DUF4347"/>
</dbReference>
<dbReference type="Gene3D" id="2.60.40.2030">
    <property type="match status" value="1"/>
</dbReference>
<evidence type="ECO:0000256" key="3">
    <source>
        <dbReference type="ARBA" id="ARBA00022837"/>
    </source>
</evidence>
<dbReference type="Proteomes" id="UP001328733">
    <property type="component" value="Unassembled WGS sequence"/>
</dbReference>
<dbReference type="Gene3D" id="2.60.40.10">
    <property type="entry name" value="Immunoglobulins"/>
    <property type="match status" value="1"/>
</dbReference>
<gene>
    <name evidence="8" type="ORF">V0288_02270</name>
</gene>
<evidence type="ECO:0000259" key="7">
    <source>
        <dbReference type="PROSITE" id="PS51820"/>
    </source>
</evidence>
<feature type="domain" description="G8" evidence="6">
    <location>
        <begin position="205"/>
        <end position="327"/>
    </location>
</feature>
<sequence>MNPESATVAGDLSSSPNSLVFLSPTVKDPNDLLSAVSPDSKVFTLDSGRDSVEQISEILAKYHDISSVNILSHGEPGTLDLGATRLNTENLGRYRDSIAGWSKSLTDSADILLYGCNIASGEPGPAFANALATLTGADVAASDDLTGNPLLGGNWTLEFQTGPIEAKPLQANAYGSILHDDFTEFLDKFNRTHTAVKDGSWFDPATWGGKVPESEAGVYIPEGRTVLYNGESTARLKTVRVDGALNFATDKNSSLLVDTLAIAPTGKLTIGTANNPVQADKTVNITFRSDTPIDTSIDTKQYGKGLVSHGQVEINGADKLDYVSLEGDARAGSRELVLSQAPTGWKVGDRITLGGTSVNQDGKHTDNTRFQDEVLTITSINGNRIGFTNNDISSGDKAVLRFDHLRPEKYVKDYNLKLYVANTSRNVAFQSEGGVNTPIPERGHVMFMDNPSVTVNNAGFYNLGRTDKSRPIDDIGTNINGSAGGGTNIRGRYPLHIHRTGSDDINGTAVHLSGNAIVGSPGWGIAQHDSNAILENNVVFDVFGAGIMSEAGTELGAWRNNITMKTKDATPGEFNPAEESLQLNYDMGQEGDGYWVQGAGPGLEITNNVAVSAEGAGIDFHQSRFPDPRDKAEPGAAKFAVKNLAPELRSSLSQLGLTEVDIEALPIRKFSNFETYNSRMGMHLYSISRNVDGQGAGDNMHHYQLALKERSRVENYKLWNIYSSGILQAYSSQVDHVNGLIVGTDRGSTNFGIYGNSSTVNQLYDNVRIENFSTGMRVPGDNKTEAPITNPVSPSRLVNSFLDNATNFSNFESRNVPDQGYRYPDYFQIVNTTFANSPDNVAPTAKFTSRAAGGRAVTLDASGSFDPDAGVPTDTSNQSIAAYGWDFNNDGKIDQFGRQVSHFFPDLGDKTVTLTVWDEKGKTSTVSATVNVAETAYDNLIVDGDFSASSPFNKDGRPYQEGVKDILSNASAGYGWISQQSPNDSSYWNRADGTAVLNGYSVGSGEGAEGALGQVIYDDSIRRGQQQLNFSVKNTEGTDGNPNKLTLKVWGINGQFKWDNEGPHQFETLPAPSVTKLAERTVGGTTQDWTDVNQAIDFGNGYQFILVQVVPENVDLNEGDSLAIDNLSIAGASATTASTATISHTIAAATASLPEGNSGARPLTFTVNRTGELTKASSVHYTIGGTAGNGSDYNGIGGTSGATGLTGTVNFAANETSKTITVNVLGDTLVEPDETIQITLDKPAATGATAKIATASATTTIRNDDTAATPAGTGKGLRGQYFDNKDFTDLKLTRTDESVDFKWGTGSPDRLLGADTFSTRWTGKVQPMYNEAYKFHVTGDDGVRLWVNNQLVIDAFRDQPATEYASAPILLQAGQLYDIRLDYYENKGNATARLGWSSASQAKQIIPKSRLYS</sequence>
<accession>A0AAW9QDS0</accession>
<dbReference type="SMART" id="SM00089">
    <property type="entry name" value="PKD"/>
    <property type="match status" value="1"/>
</dbReference>
<comment type="caution">
    <text evidence="8">The sequence shown here is derived from an EMBL/GenBank/DDBJ whole genome shotgun (WGS) entry which is preliminary data.</text>
</comment>
<keyword evidence="9" id="KW-1185">Reference proteome</keyword>
<dbReference type="SUPFAM" id="SSF49299">
    <property type="entry name" value="PKD domain"/>
    <property type="match status" value="1"/>
</dbReference>
<name>A0AAW9QDS0_9CHRO</name>
<dbReference type="SUPFAM" id="SSF141072">
    <property type="entry name" value="CalX-like"/>
    <property type="match status" value="1"/>
</dbReference>
<keyword evidence="3" id="KW-0106">Calcium</keyword>
<dbReference type="GO" id="GO:0016020">
    <property type="term" value="C:membrane"/>
    <property type="evidence" value="ECO:0007669"/>
    <property type="project" value="InterPro"/>
</dbReference>
<dbReference type="SMART" id="SM00758">
    <property type="entry name" value="PA14"/>
    <property type="match status" value="1"/>
</dbReference>
<dbReference type="InterPro" id="IPR035986">
    <property type="entry name" value="PKD_dom_sf"/>
</dbReference>
<keyword evidence="2" id="KW-0677">Repeat</keyword>
<dbReference type="InterPro" id="IPR055401">
    <property type="entry name" value="CEMIP_beta-hel_dom"/>
</dbReference>
<dbReference type="Gene3D" id="3.90.182.10">
    <property type="entry name" value="Toxin - Anthrax Protective Antigen,domain 1"/>
    <property type="match status" value="1"/>
</dbReference>
<dbReference type="Pfam" id="PF10162">
    <property type="entry name" value="G8"/>
    <property type="match status" value="1"/>
</dbReference>
<dbReference type="PROSITE" id="PS50093">
    <property type="entry name" value="PKD"/>
    <property type="match status" value="1"/>
</dbReference>
<evidence type="ECO:0000313" key="8">
    <source>
        <dbReference type="EMBL" id="MEG3435932.1"/>
    </source>
</evidence>
<dbReference type="InterPro" id="IPR000601">
    <property type="entry name" value="PKD_dom"/>
</dbReference>
<reference evidence="8 9" key="1">
    <citation type="submission" date="2024-01" db="EMBL/GenBank/DDBJ databases">
        <title>Genomic insights into the taxonomy and metabolism of the cyanobacterium Pannus brasiliensis CCIBt3594.</title>
        <authorList>
            <person name="Machado M."/>
            <person name="Botero N.B."/>
            <person name="Andreote A.P.D."/>
            <person name="Feitosa A.M.T."/>
            <person name="Popin R."/>
            <person name="Sivonen K."/>
            <person name="Fiore M.F."/>
        </authorList>
    </citation>
    <scope>NUCLEOTIDE SEQUENCE [LARGE SCALE GENOMIC DNA]</scope>
    <source>
        <strain evidence="8 9">CCIBt3594</strain>
    </source>
</reference>
<protein>
    <submittedName>
        <fullName evidence="8">DUF4347 domain-containing protein</fullName>
    </submittedName>
</protein>
<feature type="domain" description="PA14" evidence="7">
    <location>
        <begin position="1272"/>
        <end position="1410"/>
    </location>
</feature>
<proteinExistence type="predicted"/>
<dbReference type="EMBL" id="JBAFSM010000003">
    <property type="protein sequence ID" value="MEG3435932.1"/>
    <property type="molecule type" value="Genomic_DNA"/>
</dbReference>
<dbReference type="Pfam" id="PF18911">
    <property type="entry name" value="PKD_4"/>
    <property type="match status" value="1"/>
</dbReference>
<keyword evidence="1" id="KW-0732">Signal</keyword>
<dbReference type="Pfam" id="PF03160">
    <property type="entry name" value="Calx-beta"/>
    <property type="match status" value="1"/>
</dbReference>
<dbReference type="SUPFAM" id="SSF56988">
    <property type="entry name" value="Anthrax protective antigen"/>
    <property type="match status" value="1"/>
</dbReference>
<evidence type="ECO:0000256" key="1">
    <source>
        <dbReference type="ARBA" id="ARBA00022729"/>
    </source>
</evidence>
<dbReference type="GO" id="GO:0007154">
    <property type="term" value="P:cell communication"/>
    <property type="evidence" value="ECO:0007669"/>
    <property type="project" value="InterPro"/>
</dbReference>
<dbReference type="InterPro" id="IPR003644">
    <property type="entry name" value="Calx_beta"/>
</dbReference>
<dbReference type="PROSITE" id="PS51820">
    <property type="entry name" value="PA14"/>
    <property type="match status" value="1"/>
</dbReference>
<dbReference type="Pfam" id="PF24606">
    <property type="entry name" value="CEMIP_beta-hel"/>
    <property type="match status" value="1"/>
</dbReference>
<evidence type="ECO:0000259" key="5">
    <source>
        <dbReference type="PROSITE" id="PS50093"/>
    </source>
</evidence>
<dbReference type="InterPro" id="IPR037524">
    <property type="entry name" value="PA14/GLEYA"/>
</dbReference>
<dbReference type="Pfam" id="PF14252">
    <property type="entry name" value="DUF4347"/>
    <property type="match status" value="1"/>
</dbReference>
<dbReference type="RefSeq" id="WP_332863384.1">
    <property type="nucleotide sequence ID" value="NZ_JBAFSM010000003.1"/>
</dbReference>
<dbReference type="SMART" id="SM00237">
    <property type="entry name" value="Calx_beta"/>
    <property type="match status" value="1"/>
</dbReference>
<evidence type="ECO:0000259" key="6">
    <source>
        <dbReference type="PROSITE" id="PS51484"/>
    </source>
</evidence>
<feature type="domain" description="PKD" evidence="5">
    <location>
        <begin position="873"/>
        <end position="932"/>
    </location>
</feature>
<organism evidence="8 9">
    <name type="scientific">Pannus brasiliensis CCIBt3594</name>
    <dbReference type="NCBI Taxonomy" id="1427578"/>
    <lineage>
        <taxon>Bacteria</taxon>
        <taxon>Bacillati</taxon>
        <taxon>Cyanobacteriota</taxon>
        <taxon>Cyanophyceae</taxon>
        <taxon>Oscillatoriophycideae</taxon>
        <taxon>Chroococcales</taxon>
        <taxon>Microcystaceae</taxon>
        <taxon>Pannus</taxon>
    </lineage>
</organism>